<proteinExistence type="predicted"/>
<name>A0A3B3HX93_ORYLA</name>
<dbReference type="InParanoid" id="A0A3B3HX93"/>
<sequence>PVRGSERRGRSQREGLGRRPKHGRLRGGALHRHGYRGTPAGCGQVSSDCFRCGQVSSDCFRCGQVSSDCFRCGQVSSDCFRCGQVPDAHVTTALCCKTLAATPLCGSLWNISKKNSRGERNSPVAG</sequence>
<dbReference type="Ensembl" id="ENSORLT00000031057.1">
    <property type="protein sequence ID" value="ENSORLP00000036454.1"/>
    <property type="gene ID" value="ENSORLG00000029742.1"/>
</dbReference>
<reference evidence="2 3" key="1">
    <citation type="journal article" date="2007" name="Nature">
        <title>The medaka draft genome and insights into vertebrate genome evolution.</title>
        <authorList>
            <person name="Kasahara M."/>
            <person name="Naruse K."/>
            <person name="Sasaki S."/>
            <person name="Nakatani Y."/>
            <person name="Qu W."/>
            <person name="Ahsan B."/>
            <person name="Yamada T."/>
            <person name="Nagayasu Y."/>
            <person name="Doi K."/>
            <person name="Kasai Y."/>
            <person name="Jindo T."/>
            <person name="Kobayashi D."/>
            <person name="Shimada A."/>
            <person name="Toyoda A."/>
            <person name="Kuroki Y."/>
            <person name="Fujiyama A."/>
            <person name="Sasaki T."/>
            <person name="Shimizu A."/>
            <person name="Asakawa S."/>
            <person name="Shimizu N."/>
            <person name="Hashimoto S."/>
            <person name="Yang J."/>
            <person name="Lee Y."/>
            <person name="Matsushima K."/>
            <person name="Sugano S."/>
            <person name="Sakaizumi M."/>
            <person name="Narita T."/>
            <person name="Ohishi K."/>
            <person name="Haga S."/>
            <person name="Ohta F."/>
            <person name="Nomoto H."/>
            <person name="Nogata K."/>
            <person name="Morishita T."/>
            <person name="Endo T."/>
            <person name="Shin-I T."/>
            <person name="Takeda H."/>
            <person name="Morishita S."/>
            <person name="Kohara Y."/>
        </authorList>
    </citation>
    <scope>NUCLEOTIDE SEQUENCE [LARGE SCALE GENOMIC DNA]</scope>
    <source>
        <strain evidence="2 3">Hd-rR</strain>
    </source>
</reference>
<dbReference type="Gene3D" id="3.30.70.440">
    <property type="entry name" value="Killer toxin KP6 alpha-subunit"/>
    <property type="match status" value="1"/>
</dbReference>
<dbReference type="Bgee" id="ENSORLG00000029742">
    <property type="expression patterns" value="Expressed in testis and 15 other cell types or tissues"/>
</dbReference>
<protein>
    <submittedName>
        <fullName evidence="2">Uncharacterized protein</fullName>
    </submittedName>
</protein>
<organism evidence="2 3">
    <name type="scientific">Oryzias latipes</name>
    <name type="common">Japanese rice fish</name>
    <name type="synonym">Japanese killifish</name>
    <dbReference type="NCBI Taxonomy" id="8090"/>
    <lineage>
        <taxon>Eukaryota</taxon>
        <taxon>Metazoa</taxon>
        <taxon>Chordata</taxon>
        <taxon>Craniata</taxon>
        <taxon>Vertebrata</taxon>
        <taxon>Euteleostomi</taxon>
        <taxon>Actinopterygii</taxon>
        <taxon>Neopterygii</taxon>
        <taxon>Teleostei</taxon>
        <taxon>Neoteleostei</taxon>
        <taxon>Acanthomorphata</taxon>
        <taxon>Ovalentaria</taxon>
        <taxon>Atherinomorphae</taxon>
        <taxon>Beloniformes</taxon>
        <taxon>Adrianichthyidae</taxon>
        <taxon>Oryziinae</taxon>
        <taxon>Oryzias</taxon>
    </lineage>
</organism>
<accession>A0A3B3HX93</accession>
<dbReference type="Proteomes" id="UP000001038">
    <property type="component" value="Chromosome 9"/>
</dbReference>
<feature type="region of interest" description="Disordered" evidence="1">
    <location>
        <begin position="1"/>
        <end position="40"/>
    </location>
</feature>
<keyword evidence="3" id="KW-1185">Reference proteome</keyword>
<feature type="compositionally biased region" description="Basic and acidic residues" evidence="1">
    <location>
        <begin position="1"/>
        <end position="17"/>
    </location>
</feature>
<dbReference type="AlphaFoldDB" id="A0A3B3HX93"/>
<reference evidence="2" key="3">
    <citation type="submission" date="2025-09" db="UniProtKB">
        <authorList>
            <consortium name="Ensembl"/>
        </authorList>
    </citation>
    <scope>IDENTIFICATION</scope>
    <source>
        <strain evidence="2">Hd-rR</strain>
    </source>
</reference>
<dbReference type="GeneTree" id="ENSGT01120000277518"/>
<feature type="compositionally biased region" description="Basic residues" evidence="1">
    <location>
        <begin position="18"/>
        <end position="35"/>
    </location>
</feature>
<evidence type="ECO:0000313" key="3">
    <source>
        <dbReference type="Proteomes" id="UP000001038"/>
    </source>
</evidence>
<evidence type="ECO:0000313" key="2">
    <source>
        <dbReference type="Ensembl" id="ENSORLP00000036454.1"/>
    </source>
</evidence>
<reference evidence="2" key="2">
    <citation type="submission" date="2025-08" db="UniProtKB">
        <authorList>
            <consortium name="Ensembl"/>
        </authorList>
    </citation>
    <scope>IDENTIFICATION</scope>
    <source>
        <strain evidence="2">Hd-rR</strain>
    </source>
</reference>
<evidence type="ECO:0000256" key="1">
    <source>
        <dbReference type="SAM" id="MobiDB-lite"/>
    </source>
</evidence>